<dbReference type="Gene3D" id="2.30.30.40">
    <property type="entry name" value="SH3 Domains"/>
    <property type="match status" value="1"/>
</dbReference>
<dbReference type="EMBL" id="UYYF01004441">
    <property type="protein sequence ID" value="VDN04134.1"/>
    <property type="molecule type" value="Genomic_DNA"/>
</dbReference>
<dbReference type="Proteomes" id="UP000276776">
    <property type="component" value="Unassembled WGS sequence"/>
</dbReference>
<dbReference type="PROSITE" id="PS50002">
    <property type="entry name" value="SH3"/>
    <property type="match status" value="1"/>
</dbReference>
<evidence type="ECO:0000313" key="6">
    <source>
        <dbReference type="WBParaSite" id="TCLT_0000675901-mRNA-1"/>
    </source>
</evidence>
<feature type="domain" description="SH3" evidence="3">
    <location>
        <begin position="6"/>
        <end position="74"/>
    </location>
</feature>
<gene>
    <name evidence="4" type="ORF">TCLT_LOCUS6748</name>
</gene>
<evidence type="ECO:0000313" key="4">
    <source>
        <dbReference type="EMBL" id="VDN04134.1"/>
    </source>
</evidence>
<organism evidence="6">
    <name type="scientific">Thelazia callipaeda</name>
    <name type="common">Oriental eyeworm</name>
    <name type="synonym">Parasitic nematode</name>
    <dbReference type="NCBI Taxonomy" id="103827"/>
    <lineage>
        <taxon>Eukaryota</taxon>
        <taxon>Metazoa</taxon>
        <taxon>Ecdysozoa</taxon>
        <taxon>Nematoda</taxon>
        <taxon>Chromadorea</taxon>
        <taxon>Rhabditida</taxon>
        <taxon>Spirurina</taxon>
        <taxon>Spiruromorpha</taxon>
        <taxon>Thelazioidea</taxon>
        <taxon>Thelaziidae</taxon>
        <taxon>Thelazia</taxon>
    </lineage>
</organism>
<dbReference type="SMART" id="SM00326">
    <property type="entry name" value="SH3"/>
    <property type="match status" value="1"/>
</dbReference>
<evidence type="ECO:0000259" key="3">
    <source>
        <dbReference type="PROSITE" id="PS50002"/>
    </source>
</evidence>
<dbReference type="SUPFAM" id="SSF50044">
    <property type="entry name" value="SH3-domain"/>
    <property type="match status" value="1"/>
</dbReference>
<dbReference type="Pfam" id="PF07653">
    <property type="entry name" value="SH3_2"/>
    <property type="match status" value="1"/>
</dbReference>
<dbReference type="InterPro" id="IPR036028">
    <property type="entry name" value="SH3-like_dom_sf"/>
</dbReference>
<evidence type="ECO:0000256" key="2">
    <source>
        <dbReference type="PROSITE-ProRule" id="PRU00192"/>
    </source>
</evidence>
<dbReference type="STRING" id="103827.A0A0N5D1M6"/>
<dbReference type="OMA" id="NEQWLYG"/>
<evidence type="ECO:0000313" key="5">
    <source>
        <dbReference type="Proteomes" id="UP000276776"/>
    </source>
</evidence>
<evidence type="ECO:0000256" key="1">
    <source>
        <dbReference type="ARBA" id="ARBA00022443"/>
    </source>
</evidence>
<dbReference type="OrthoDB" id="5874899at2759"/>
<keyword evidence="5" id="KW-1185">Reference proteome</keyword>
<protein>
    <submittedName>
        <fullName evidence="6">SH3 domain-containing protein</fullName>
    </submittedName>
</protein>
<reference evidence="4 5" key="2">
    <citation type="submission" date="2018-11" db="EMBL/GenBank/DDBJ databases">
        <authorList>
            <consortium name="Pathogen Informatics"/>
        </authorList>
    </citation>
    <scope>NUCLEOTIDE SEQUENCE [LARGE SCALE GENOMIC DNA]</scope>
</reference>
<proteinExistence type="predicted"/>
<accession>A0A0N5D1M6</accession>
<reference evidence="6" key="1">
    <citation type="submission" date="2017-02" db="UniProtKB">
        <authorList>
            <consortium name="WormBaseParasite"/>
        </authorList>
    </citation>
    <scope>IDENTIFICATION</scope>
</reference>
<sequence>MQNKANVPTYMRAIANYVTNEPNLLSFSKGDIIQIISRSNETFPEEQNNEQWLYGKIGNNFGNLPANYVEPLDMFGQVGKSLTNFNSAIINDLSFTVNLMN</sequence>
<keyword evidence="1 2" id="KW-0728">SH3 domain</keyword>
<dbReference type="WBParaSite" id="TCLT_0000675901-mRNA-1">
    <property type="protein sequence ID" value="TCLT_0000675901-mRNA-1"/>
    <property type="gene ID" value="TCLT_0000675901"/>
</dbReference>
<name>A0A0N5D1M6_THECL</name>
<dbReference type="InterPro" id="IPR001452">
    <property type="entry name" value="SH3_domain"/>
</dbReference>
<dbReference type="AlphaFoldDB" id="A0A0N5D1M6"/>